<evidence type="ECO:0000259" key="7">
    <source>
        <dbReference type="Pfam" id="PF07195"/>
    </source>
</evidence>
<feature type="domain" description="Flagellar hook-associated protein 2 C-terminal" evidence="7">
    <location>
        <begin position="240"/>
        <end position="470"/>
    </location>
</feature>
<keyword evidence="8" id="KW-0969">Cilium</keyword>
<name>A0ABP8HPT6_9BURK</name>
<comment type="function">
    <text evidence="5">Required for morphogenesis and for the elongation of the flagellar filament by facilitating polymerization of the flagellin monomers at the tip of growing filament. Forms a capping structure, which prevents flagellin subunits (transported through the central channel of the flagellum) from leaking out without polymerization at the distal end.</text>
</comment>
<evidence type="ECO:0000256" key="1">
    <source>
        <dbReference type="ARBA" id="ARBA00009764"/>
    </source>
</evidence>
<evidence type="ECO:0000259" key="6">
    <source>
        <dbReference type="Pfam" id="PF02465"/>
    </source>
</evidence>
<protein>
    <recommendedName>
        <fullName evidence="5">Flagellar hook-associated protein 2</fullName>
        <shortName evidence="5">HAP2</shortName>
    </recommendedName>
    <alternativeName>
        <fullName evidence="5">Flagellar cap protein</fullName>
    </alternativeName>
</protein>
<dbReference type="InterPro" id="IPR040026">
    <property type="entry name" value="FliD"/>
</dbReference>
<evidence type="ECO:0000313" key="9">
    <source>
        <dbReference type="Proteomes" id="UP001501671"/>
    </source>
</evidence>
<reference evidence="9" key="1">
    <citation type="journal article" date="2019" name="Int. J. Syst. Evol. Microbiol.">
        <title>The Global Catalogue of Microorganisms (GCM) 10K type strain sequencing project: providing services to taxonomists for standard genome sequencing and annotation.</title>
        <authorList>
            <consortium name="The Broad Institute Genomics Platform"/>
            <consortium name="The Broad Institute Genome Sequencing Center for Infectious Disease"/>
            <person name="Wu L."/>
            <person name="Ma J."/>
        </authorList>
    </citation>
    <scope>NUCLEOTIDE SEQUENCE [LARGE SCALE GENOMIC DNA]</scope>
    <source>
        <strain evidence="9">JCM 17666</strain>
    </source>
</reference>
<dbReference type="EMBL" id="BAABFO010000033">
    <property type="protein sequence ID" value="GAA4342380.1"/>
    <property type="molecule type" value="Genomic_DNA"/>
</dbReference>
<proteinExistence type="inferred from homology"/>
<keyword evidence="4 5" id="KW-0975">Bacterial flagellum</keyword>
<evidence type="ECO:0000256" key="5">
    <source>
        <dbReference type="RuleBase" id="RU362066"/>
    </source>
</evidence>
<dbReference type="PANTHER" id="PTHR30288">
    <property type="entry name" value="FLAGELLAR CAP/ASSEMBLY PROTEIN FLID"/>
    <property type="match status" value="1"/>
</dbReference>
<dbReference type="RefSeq" id="WP_345252123.1">
    <property type="nucleotide sequence ID" value="NZ_BAABFO010000033.1"/>
</dbReference>
<gene>
    <name evidence="8" type="primary">fliD</name>
    <name evidence="8" type="ORF">GCM10023144_44370</name>
</gene>
<comment type="similarity">
    <text evidence="1 5">Belongs to the FliD family.</text>
</comment>
<feature type="domain" description="Flagellar hook-associated protein 2 N-terminal" evidence="6">
    <location>
        <begin position="12"/>
        <end position="106"/>
    </location>
</feature>
<keyword evidence="8" id="KW-0282">Flagellum</keyword>
<dbReference type="Pfam" id="PF07195">
    <property type="entry name" value="FliD_C"/>
    <property type="match status" value="1"/>
</dbReference>
<dbReference type="InterPro" id="IPR003481">
    <property type="entry name" value="FliD_N"/>
</dbReference>
<keyword evidence="9" id="KW-1185">Reference proteome</keyword>
<organism evidence="8 9">
    <name type="scientific">Pigmentiphaga soli</name>
    <dbReference type="NCBI Taxonomy" id="1007095"/>
    <lineage>
        <taxon>Bacteria</taxon>
        <taxon>Pseudomonadati</taxon>
        <taxon>Pseudomonadota</taxon>
        <taxon>Betaproteobacteria</taxon>
        <taxon>Burkholderiales</taxon>
        <taxon>Alcaligenaceae</taxon>
        <taxon>Pigmentiphaga</taxon>
    </lineage>
</organism>
<evidence type="ECO:0000313" key="8">
    <source>
        <dbReference type="EMBL" id="GAA4342380.1"/>
    </source>
</evidence>
<keyword evidence="3" id="KW-0175">Coiled coil</keyword>
<keyword evidence="8" id="KW-0966">Cell projection</keyword>
<comment type="caution">
    <text evidence="8">The sequence shown here is derived from an EMBL/GenBank/DDBJ whole genome shotgun (WGS) entry which is preliminary data.</text>
</comment>
<evidence type="ECO:0000256" key="2">
    <source>
        <dbReference type="ARBA" id="ARBA00011255"/>
    </source>
</evidence>
<accession>A0ABP8HPT6</accession>
<sequence length="487" mass="49970">MASVGGALGVGSGLDLTTLLNNLMAAEQQPLTKLQAQEASVQTQVSAYGQLSSALSSLRDSVKNLTPDSFNSTASSSSDKSIATVTTQNGAATGGFSLEVTKLAQAEKTVSRTLAADTKVAAGTLRVTLGTVSDGEFQPSDNGEPIDIVIDPGKNSLDDVRDAINAAQAGVTATVVNDDSGARLMLSSSKTGAGAAFRIEGTSDAGGAGEPLSTFNYDPAAAVDYDADSPAAFTTRLQAAGDAVFKIDGLRLTSPTNTVDGAVTGVKLTLVKAGTTQISITQDTSGTKKALQGLVDAYNSFLKTANQLSLNNPSATKGEASTGNGPLAGDSLVRDVMTRLRNGILDPVSGVDAEYTTLSSLGISFQSDGTLTLDSAQLDKALARDPSAAARLFGTGDDGTPTGVGARLVAQIGGFVDDDGAIDARVDGLGLTTKSLQKQEEELNDRLTQIEAQYRQQFTSLDSLLTNLNNTGNFLTQQLDALAQLRG</sequence>
<dbReference type="Proteomes" id="UP001501671">
    <property type="component" value="Unassembled WGS sequence"/>
</dbReference>
<dbReference type="Pfam" id="PF02465">
    <property type="entry name" value="FliD_N"/>
    <property type="match status" value="1"/>
</dbReference>
<comment type="subcellular location">
    <subcellularLocation>
        <location evidence="5">Secreted</location>
    </subcellularLocation>
    <subcellularLocation>
        <location evidence="5">Bacterial flagellum</location>
    </subcellularLocation>
</comment>
<evidence type="ECO:0000256" key="3">
    <source>
        <dbReference type="ARBA" id="ARBA00023054"/>
    </source>
</evidence>
<dbReference type="PANTHER" id="PTHR30288:SF0">
    <property type="entry name" value="FLAGELLAR HOOK-ASSOCIATED PROTEIN 2"/>
    <property type="match status" value="1"/>
</dbReference>
<comment type="subunit">
    <text evidence="2 5">Homopentamer.</text>
</comment>
<keyword evidence="5" id="KW-0964">Secreted</keyword>
<dbReference type="InterPro" id="IPR010809">
    <property type="entry name" value="FliD_C"/>
</dbReference>
<evidence type="ECO:0000256" key="4">
    <source>
        <dbReference type="ARBA" id="ARBA00023143"/>
    </source>
</evidence>